<organism evidence="1">
    <name type="scientific">Arundo donax</name>
    <name type="common">Giant reed</name>
    <name type="synonym">Donax arundinaceus</name>
    <dbReference type="NCBI Taxonomy" id="35708"/>
    <lineage>
        <taxon>Eukaryota</taxon>
        <taxon>Viridiplantae</taxon>
        <taxon>Streptophyta</taxon>
        <taxon>Embryophyta</taxon>
        <taxon>Tracheophyta</taxon>
        <taxon>Spermatophyta</taxon>
        <taxon>Magnoliopsida</taxon>
        <taxon>Liliopsida</taxon>
        <taxon>Poales</taxon>
        <taxon>Poaceae</taxon>
        <taxon>PACMAD clade</taxon>
        <taxon>Arundinoideae</taxon>
        <taxon>Arundineae</taxon>
        <taxon>Arundo</taxon>
    </lineage>
</organism>
<reference evidence="1" key="1">
    <citation type="submission" date="2014-09" db="EMBL/GenBank/DDBJ databases">
        <authorList>
            <person name="Magalhaes I.L.F."/>
            <person name="Oliveira U."/>
            <person name="Santos F.R."/>
            <person name="Vidigal T.H.D.A."/>
            <person name="Brescovit A.D."/>
            <person name="Santos A.J."/>
        </authorList>
    </citation>
    <scope>NUCLEOTIDE SEQUENCE</scope>
    <source>
        <tissue evidence="1">Shoot tissue taken approximately 20 cm above the soil surface</tissue>
    </source>
</reference>
<accession>A0A0A9CRS3</accession>
<reference evidence="1" key="2">
    <citation type="journal article" date="2015" name="Data Brief">
        <title>Shoot transcriptome of the giant reed, Arundo donax.</title>
        <authorList>
            <person name="Barrero R.A."/>
            <person name="Guerrero F.D."/>
            <person name="Moolhuijzen P."/>
            <person name="Goolsby J.A."/>
            <person name="Tidwell J."/>
            <person name="Bellgard S.E."/>
            <person name="Bellgard M.I."/>
        </authorList>
    </citation>
    <scope>NUCLEOTIDE SEQUENCE</scope>
    <source>
        <tissue evidence="1">Shoot tissue taken approximately 20 cm above the soil surface</tissue>
    </source>
</reference>
<dbReference type="EMBL" id="GBRH01220797">
    <property type="protein sequence ID" value="JAD77098.1"/>
    <property type="molecule type" value="Transcribed_RNA"/>
</dbReference>
<proteinExistence type="predicted"/>
<dbReference type="AlphaFoldDB" id="A0A0A9CRS3"/>
<sequence length="52" mass="5945">MRETTLQAGCSELLFARFMLAWRIDHIDHSCIYSGGDVCFPFGWPLPCQPKV</sequence>
<evidence type="ECO:0000313" key="1">
    <source>
        <dbReference type="EMBL" id="JAD77098.1"/>
    </source>
</evidence>
<name>A0A0A9CRS3_ARUDO</name>
<protein>
    <submittedName>
        <fullName evidence="1">Uncharacterized protein</fullName>
    </submittedName>
</protein>